<dbReference type="EMBL" id="UGRY01000002">
    <property type="protein sequence ID" value="SUA76165.1"/>
    <property type="molecule type" value="Genomic_DNA"/>
</dbReference>
<dbReference type="InterPro" id="IPR026881">
    <property type="entry name" value="WYL_dom"/>
</dbReference>
<name>A0A378YG44_9NOCA</name>
<accession>A0A378YG44</accession>
<organism evidence="4 5">
    <name type="scientific">Nocardia otitidiscaviarum</name>
    <dbReference type="NCBI Taxonomy" id="1823"/>
    <lineage>
        <taxon>Bacteria</taxon>
        <taxon>Bacillati</taxon>
        <taxon>Actinomycetota</taxon>
        <taxon>Actinomycetes</taxon>
        <taxon>Mycobacteriales</taxon>
        <taxon>Nocardiaceae</taxon>
        <taxon>Nocardia</taxon>
    </lineage>
</organism>
<feature type="domain" description="WYL" evidence="2">
    <location>
        <begin position="793"/>
        <end position="855"/>
    </location>
</feature>
<evidence type="ECO:0000259" key="2">
    <source>
        <dbReference type="Pfam" id="PF13280"/>
    </source>
</evidence>
<dbReference type="PROSITE" id="PS52050">
    <property type="entry name" value="WYL"/>
    <property type="match status" value="1"/>
</dbReference>
<dbReference type="InterPro" id="IPR032830">
    <property type="entry name" value="XPB/Ssl2_N"/>
</dbReference>
<proteinExistence type="predicted"/>
<keyword evidence="5" id="KW-1185">Reference proteome</keyword>
<sequence length="858" mass="89500">MGDSAPTTAAAESNVVDDADDPGSASESAASGASTPPGADAPATTAAATAPVVDSSGSGPAAAGAGAADRRSGAATSETKAAGRGRATGAKGRKAAAEAASLTEWLAARSDDELVQLLQLRPDLAVPLPGSMAVLAARTEQRASVLRATDELDTLDFAVIETLAVHGAADARTPVAMPRTRLHELLGDRVGKKAINAAVDRLRARALVWGSDKALRLTPAAQEALPWPLGSTTEIPDALTATEIDSALGELTAQERALLDKLATTGPRGRTRDAAPGTSADRPVQRLLARRLLNWIDAETVELPPMVGQVLRREPTTDPHALTPPQPATTRLTAADVNAAAAGEVGELLRHSAELLESLGRTPAPVLRSGGLGVRETRRIAKQTGIDESRLGLLAEVLTAARLVDRGIPEPAADSDLEDHWAPTTTADAWAAAAPAKRWVVLARAWLELDRFPWMIGLRDANDKPLAALSAELRTLHAVRDRRAILDLLGEFPSGTAVSAAELSRVLAWRQPRWRRHFRTDAVASTLAEAQALGLVAHGALTSAGRALLHGNESGPADAEAAMAAALPEPVDHVLVQADLTVIAPGPLTPELQDRISLVAEVESAGAATVYRISDTSVRRALDAGATAAELHNLFTTHSRTPVPQSLTYLIDDVARRHGRLRVGMAQSFVRSEDPALLAEVLAAPVAGQLALRAVAPTVAISQAPLGEVLEQLRAAGFSPAGEDSSGAVVDLRPRGIRVAPRPNARPVYRPNPPSPEQLRSLVGELRAGELAAQARSGQAVRSDGTRTSTAATLALLQLAARVHRPVHIGYVDAQGVATQRVVEPVKVGGGQLDALDTVTGTVRTFTLHRIASVALVD</sequence>
<evidence type="ECO:0000259" key="3">
    <source>
        <dbReference type="Pfam" id="PF13625"/>
    </source>
</evidence>
<dbReference type="Pfam" id="PF13280">
    <property type="entry name" value="WYL"/>
    <property type="match status" value="1"/>
</dbReference>
<protein>
    <submittedName>
        <fullName evidence="4">Uncharacterized protein</fullName>
    </submittedName>
</protein>
<dbReference type="AlphaFoldDB" id="A0A378YG44"/>
<dbReference type="Proteomes" id="UP000255467">
    <property type="component" value="Unassembled WGS sequence"/>
</dbReference>
<feature type="region of interest" description="Disordered" evidence="1">
    <location>
        <begin position="1"/>
        <end position="93"/>
    </location>
</feature>
<evidence type="ECO:0000313" key="4">
    <source>
        <dbReference type="EMBL" id="SUA76165.1"/>
    </source>
</evidence>
<dbReference type="STRING" id="1406858.GCA_000710895_02255"/>
<evidence type="ECO:0000313" key="5">
    <source>
        <dbReference type="Proteomes" id="UP000255467"/>
    </source>
</evidence>
<feature type="compositionally biased region" description="Low complexity" evidence="1">
    <location>
        <begin position="22"/>
        <end position="90"/>
    </location>
</feature>
<gene>
    <name evidence="4" type="ORF">NCTC1934_02417</name>
</gene>
<reference evidence="4 5" key="1">
    <citation type="submission" date="2018-06" db="EMBL/GenBank/DDBJ databases">
        <authorList>
            <consortium name="Pathogen Informatics"/>
            <person name="Doyle S."/>
        </authorList>
    </citation>
    <scope>NUCLEOTIDE SEQUENCE [LARGE SCALE GENOMIC DNA]</scope>
    <source>
        <strain evidence="4 5">NCTC1934</strain>
    </source>
</reference>
<evidence type="ECO:0000256" key="1">
    <source>
        <dbReference type="SAM" id="MobiDB-lite"/>
    </source>
</evidence>
<feature type="compositionally biased region" description="Polar residues" evidence="1">
    <location>
        <begin position="1"/>
        <end position="11"/>
    </location>
</feature>
<dbReference type="Pfam" id="PF13625">
    <property type="entry name" value="Helicase_C_3"/>
    <property type="match status" value="1"/>
</dbReference>
<feature type="domain" description="Helicase XPB/Ssl2 N-terminal" evidence="3">
    <location>
        <begin position="574"/>
        <end position="695"/>
    </location>
</feature>